<dbReference type="AlphaFoldDB" id="A0AAW2LP54"/>
<organism evidence="2">
    <name type="scientific">Sesamum radiatum</name>
    <name type="common">Black benniseed</name>
    <dbReference type="NCBI Taxonomy" id="300843"/>
    <lineage>
        <taxon>Eukaryota</taxon>
        <taxon>Viridiplantae</taxon>
        <taxon>Streptophyta</taxon>
        <taxon>Embryophyta</taxon>
        <taxon>Tracheophyta</taxon>
        <taxon>Spermatophyta</taxon>
        <taxon>Magnoliopsida</taxon>
        <taxon>eudicotyledons</taxon>
        <taxon>Gunneridae</taxon>
        <taxon>Pentapetalae</taxon>
        <taxon>asterids</taxon>
        <taxon>lamiids</taxon>
        <taxon>Lamiales</taxon>
        <taxon>Pedaliaceae</taxon>
        <taxon>Sesamum</taxon>
    </lineage>
</organism>
<comment type="caution">
    <text evidence="2">The sequence shown here is derived from an EMBL/GenBank/DDBJ whole genome shotgun (WGS) entry which is preliminary data.</text>
</comment>
<sequence>MHSITGSPNARNAASHYLFSNESFRRAPIYRMRQVSSRRHSHCKPHSRNPGGGKNQGLPGFSFYTEHEASCTARMTRSCELKEAARESFRSDRVTT</sequence>
<gene>
    <name evidence="2" type="ORF">Sradi_5257100</name>
</gene>
<protein>
    <submittedName>
        <fullName evidence="2">Uncharacterized protein</fullName>
    </submittedName>
</protein>
<name>A0AAW2LP54_SESRA</name>
<reference evidence="2" key="2">
    <citation type="journal article" date="2024" name="Plant">
        <title>Genomic evolution and insights into agronomic trait innovations of Sesamum species.</title>
        <authorList>
            <person name="Miao H."/>
            <person name="Wang L."/>
            <person name="Qu L."/>
            <person name="Liu H."/>
            <person name="Sun Y."/>
            <person name="Le M."/>
            <person name="Wang Q."/>
            <person name="Wei S."/>
            <person name="Zheng Y."/>
            <person name="Lin W."/>
            <person name="Duan Y."/>
            <person name="Cao H."/>
            <person name="Xiong S."/>
            <person name="Wang X."/>
            <person name="Wei L."/>
            <person name="Li C."/>
            <person name="Ma Q."/>
            <person name="Ju M."/>
            <person name="Zhao R."/>
            <person name="Li G."/>
            <person name="Mu C."/>
            <person name="Tian Q."/>
            <person name="Mei H."/>
            <person name="Zhang T."/>
            <person name="Gao T."/>
            <person name="Zhang H."/>
        </authorList>
    </citation>
    <scope>NUCLEOTIDE SEQUENCE</scope>
    <source>
        <strain evidence="2">G02</strain>
    </source>
</reference>
<feature type="region of interest" description="Disordered" evidence="1">
    <location>
        <begin position="33"/>
        <end position="59"/>
    </location>
</feature>
<feature type="compositionally biased region" description="Basic residues" evidence="1">
    <location>
        <begin position="36"/>
        <end position="47"/>
    </location>
</feature>
<reference evidence="2" key="1">
    <citation type="submission" date="2020-06" db="EMBL/GenBank/DDBJ databases">
        <authorList>
            <person name="Li T."/>
            <person name="Hu X."/>
            <person name="Zhang T."/>
            <person name="Song X."/>
            <person name="Zhang H."/>
            <person name="Dai N."/>
            <person name="Sheng W."/>
            <person name="Hou X."/>
            <person name="Wei L."/>
        </authorList>
    </citation>
    <scope>NUCLEOTIDE SEQUENCE</scope>
    <source>
        <strain evidence="2">G02</strain>
        <tissue evidence="2">Leaf</tissue>
    </source>
</reference>
<evidence type="ECO:0000313" key="2">
    <source>
        <dbReference type="EMBL" id="KAL0319956.1"/>
    </source>
</evidence>
<accession>A0AAW2LP54</accession>
<proteinExistence type="predicted"/>
<evidence type="ECO:0000256" key="1">
    <source>
        <dbReference type="SAM" id="MobiDB-lite"/>
    </source>
</evidence>
<dbReference type="EMBL" id="JACGWJ010000024">
    <property type="protein sequence ID" value="KAL0319956.1"/>
    <property type="molecule type" value="Genomic_DNA"/>
</dbReference>